<comment type="subcellular location">
    <subcellularLocation>
        <location evidence="1">Cytoplasm</location>
        <location evidence="1">Cytoskeleton</location>
        <location evidence="1">Cilium basal body</location>
    </subcellularLocation>
</comment>
<keyword evidence="5" id="KW-0970">Cilium biogenesis/degradation</keyword>
<dbReference type="Pfam" id="PF23389">
    <property type="entry name" value="Beta-prop_WDR19_1st"/>
    <property type="match status" value="1"/>
</dbReference>
<dbReference type="InterPro" id="IPR011990">
    <property type="entry name" value="TPR-like_helical_dom_sf"/>
</dbReference>
<dbReference type="GO" id="GO:0008104">
    <property type="term" value="P:intracellular protein localization"/>
    <property type="evidence" value="ECO:0007669"/>
    <property type="project" value="UniProtKB-ARBA"/>
</dbReference>
<dbReference type="InterPro" id="IPR039468">
    <property type="entry name" value="WDR19_WD40_rpt"/>
</dbReference>
<comment type="caution">
    <text evidence="14">The sequence shown here is derived from an EMBL/GenBank/DDBJ whole genome shotgun (WGS) entry which is preliminary data.</text>
</comment>
<evidence type="ECO:0000259" key="13">
    <source>
        <dbReference type="Pfam" id="PF24762"/>
    </source>
</evidence>
<evidence type="ECO:0000313" key="14">
    <source>
        <dbReference type="EMBL" id="KAK4471578.1"/>
    </source>
</evidence>
<keyword evidence="6" id="KW-0802">TPR repeat</keyword>
<feature type="domain" description="IF140/IFT172/WDR19 TPR" evidence="13">
    <location>
        <begin position="801"/>
        <end position="942"/>
    </location>
</feature>
<evidence type="ECO:0000256" key="2">
    <source>
        <dbReference type="ARBA" id="ARBA00022490"/>
    </source>
</evidence>
<sequence>MKKLFTANINLQNNNQKPFELQSFRSSFVAAFSFNQSIDIFDRHGDKKLEIPLPGEAVSMSWNTDGEVLAIIDDKTSSTTLWDSLSFKISQLHTGMKDNLTALSWSKVGNRLAIGTSKGNVVIYNHKNLKKTSFLGKHTRKITCSVWNKNNIMALASEDKSITINSAEGDLIKHVVIHDQPSGLSFGQMKLQNVYATQDNTVSCIVGKKKLFLLNLDDMENPLELAFRQIYGDLIAYHWFGDGYIMVGFSNGYFVVISTQSSEIGKEIYQIRDYKDGLHDISVSAVLNRCATVGDRCVKIHDLQNICELTTIIELEEEMDENNSCNLNTKSISSNLFKYQLQWSNDGQLLAICTPQRHLHVFLSQLPLLAALAPSNSTGLLARLTSLLEVTVEPIPHAKQIINLPAIYRSSYSLKIEVEPTFIGLGQKYLSVGINNHVWFYELTKSDIAFTTEYDYLTTVDRISLNENYAAACGPDGKLTLHWINPKSFPDKLNTTKNQIKLNTVHQNDANQLSRESCIFPQSTTFDLKITSFKLTNDFLIYSTNRGEIFHFNILDWNYANEYHHNCPIHHIFPNATGTRVAFIDEKALAFIYNPTNDQLIEIPEFRPSMNNILWDLEDIENPLLIAYDNLQISVYRYFMYECVLANSLVPTEKSGNMLNTPIQQVTDDSRKSSITTDKSISRSNSGALIPFGTNHRLNSNKLPTRVIFGNCHLVGIARLPNGHLPLCITNGELCMLSPTGRLLTQPLTTHQFRVYSKFIFNEQNDISKGDSTEKNLESTGLTKLSYHEMVTYFEQALKAGCFEDAELFARQLDSHQLWNQLGMSCLRTMKFDIAIRCFRSIQDTSHILAIQRIQKIEDRYLIAGYVAMILKEFDEAQELFLVSSEPIAALEMRRDLLHWEDALQLARNLAPYEIPFICREYAMEMECTGDYVNALMYYERALNVSDDNNEGKALQNSKEYLLPSQGLNCNKDKWSEHSSLCNAGIARNAIRLGDLKRGIKLASTTGNSNLQKECADILEECKQSQEAASLYELAGCYESAVIVSLKCKNYKKVGELLIHVTNAPRLHLQYAKAREADGAYKEAVSAYETAQDLDSVIRLQLEKLNNPDEAIRILNMSHSIEGAKMIAQYFIQTDDPAKAIRFLVMSQCLDAAFDLARKHKMMELYAEVIGTNASISEYQSIARYFENEKNWYLAGRYYLLAKQYEKAVKHLLHVPYKENSPALDLALEAVGQAGDSRLTHLVIIYLMGETDGVVKDARHLFRLYMVLKQYKEAARTAVIIAREEQTNGNYRSAHDLLFSMVQELRRRNIHVPFEMSENLALLHSYILAKVHVKNGEHLHGARMLIRVSESISKFPAHIVPILTSTVIECQKAGLKSASFSYAAMLLRPEYRDKLDVKYRRKFETLVRRPDLKSDESGDQSTNSLLNPPHHFNVESSTPCPSCGTPLLETSLYCTECRSTIPYCVITGYHVVKNDFAVCPGCQFPALYSELLKYVENCSNPICPMCNTNLSRDSIRRLIDSSQILSQWINSLNVDLCENATDENRVESDK</sequence>
<reference evidence="14" key="2">
    <citation type="journal article" date="2023" name="Infect Dis Poverty">
        <title>Chromosome-scale genome of the human blood fluke Schistosoma mekongi and its implications for public health.</title>
        <authorList>
            <person name="Zhou M."/>
            <person name="Xu L."/>
            <person name="Xu D."/>
            <person name="Chen W."/>
            <person name="Khan J."/>
            <person name="Hu Y."/>
            <person name="Huang H."/>
            <person name="Wei H."/>
            <person name="Zhang Y."/>
            <person name="Chusongsang P."/>
            <person name="Tanasarnprasert K."/>
            <person name="Hu X."/>
            <person name="Limpanont Y."/>
            <person name="Lv Z."/>
        </authorList>
    </citation>
    <scope>NUCLEOTIDE SEQUENCE</scope>
    <source>
        <strain evidence="14">LV_2022a</strain>
    </source>
</reference>
<dbReference type="SUPFAM" id="SSF48452">
    <property type="entry name" value="TPR-like"/>
    <property type="match status" value="1"/>
</dbReference>
<dbReference type="InterPro" id="IPR015943">
    <property type="entry name" value="WD40/YVTN_repeat-like_dom_sf"/>
</dbReference>
<feature type="domain" description="WDR19 first beta-propeller" evidence="12">
    <location>
        <begin position="22"/>
        <end position="355"/>
    </location>
</feature>
<keyword evidence="3" id="KW-0853">WD repeat</keyword>
<name>A0AAE2D4W5_SCHME</name>
<dbReference type="EMBL" id="JALJAT010000003">
    <property type="protein sequence ID" value="KAK4471578.1"/>
    <property type="molecule type" value="Genomic_DNA"/>
</dbReference>
<keyword evidence="8" id="KW-0206">Cytoskeleton</keyword>
<keyword evidence="4" id="KW-0677">Repeat</keyword>
<feature type="domain" description="IFT121-like zinc finger" evidence="11">
    <location>
        <begin position="1462"/>
        <end position="1509"/>
    </location>
</feature>
<evidence type="ECO:0000259" key="10">
    <source>
        <dbReference type="Pfam" id="PF15911"/>
    </source>
</evidence>
<dbReference type="PANTHER" id="PTHR14920">
    <property type="entry name" value="OSMOTIC AVOIDANCE ABNORMAL PROTEIN 1/WD REPEAT MEMBRANE PROTEIN"/>
    <property type="match status" value="1"/>
</dbReference>
<proteinExistence type="predicted"/>
<keyword evidence="15" id="KW-1185">Reference proteome</keyword>
<keyword evidence="7" id="KW-0969">Cilium</keyword>
<dbReference type="Gene3D" id="1.25.40.470">
    <property type="match status" value="2"/>
</dbReference>
<evidence type="ECO:0000256" key="3">
    <source>
        <dbReference type="ARBA" id="ARBA00022574"/>
    </source>
</evidence>
<accession>A0AAE2D4W5</accession>
<keyword evidence="9" id="KW-0966">Cell projection</keyword>
<dbReference type="FunFam" id="2.130.10.10:FF:000242">
    <property type="entry name" value="WD repeat domain 19, isoform CRA_a"/>
    <property type="match status" value="1"/>
</dbReference>
<organism evidence="14 15">
    <name type="scientific">Schistosoma mekongi</name>
    <name type="common">Parasitic worm</name>
    <dbReference type="NCBI Taxonomy" id="38744"/>
    <lineage>
        <taxon>Eukaryota</taxon>
        <taxon>Metazoa</taxon>
        <taxon>Spiralia</taxon>
        <taxon>Lophotrochozoa</taxon>
        <taxon>Platyhelminthes</taxon>
        <taxon>Trematoda</taxon>
        <taxon>Digenea</taxon>
        <taxon>Strigeidida</taxon>
        <taxon>Schistosomatoidea</taxon>
        <taxon>Schistosomatidae</taxon>
        <taxon>Schistosoma</taxon>
    </lineage>
</organism>
<feature type="domain" description="IF140/IFT172/WDR19 TPR" evidence="13">
    <location>
        <begin position="1006"/>
        <end position="1212"/>
    </location>
</feature>
<dbReference type="InterPro" id="IPR056168">
    <property type="entry name" value="TPR_IF140/IFT172/WDR19"/>
</dbReference>
<dbReference type="SMART" id="SM00320">
    <property type="entry name" value="WD40"/>
    <property type="match status" value="4"/>
</dbReference>
<dbReference type="GO" id="GO:0005929">
    <property type="term" value="C:cilium"/>
    <property type="evidence" value="ECO:0007669"/>
    <property type="project" value="TreeGrafter"/>
</dbReference>
<dbReference type="Proteomes" id="UP001292079">
    <property type="component" value="Unassembled WGS sequence"/>
</dbReference>
<dbReference type="Pfam" id="PF24762">
    <property type="entry name" value="TPR_IF140-IFT172"/>
    <property type="match status" value="2"/>
</dbReference>
<evidence type="ECO:0000256" key="5">
    <source>
        <dbReference type="ARBA" id="ARBA00022794"/>
    </source>
</evidence>
<keyword evidence="2" id="KW-0963">Cytoplasm</keyword>
<dbReference type="GO" id="GO:0035721">
    <property type="term" value="P:intraciliary retrograde transport"/>
    <property type="evidence" value="ECO:0007669"/>
    <property type="project" value="InterPro"/>
</dbReference>
<evidence type="ECO:0000313" key="15">
    <source>
        <dbReference type="Proteomes" id="UP001292079"/>
    </source>
</evidence>
<dbReference type="FunFam" id="1.25.40.470:FF:000009">
    <property type="entry name" value="WD repeat-containing protein 19 isoform X1"/>
    <property type="match status" value="1"/>
</dbReference>
<evidence type="ECO:0000256" key="6">
    <source>
        <dbReference type="ARBA" id="ARBA00022803"/>
    </source>
</evidence>
<dbReference type="Pfam" id="PF23145">
    <property type="entry name" value="Zf_2nd_IFT121"/>
    <property type="match status" value="1"/>
</dbReference>
<dbReference type="PANTHER" id="PTHR14920:SF0">
    <property type="entry name" value="WD REPEAT DOMAIN 19"/>
    <property type="match status" value="1"/>
</dbReference>
<gene>
    <name evidence="14" type="ORF">MN116_004993</name>
</gene>
<evidence type="ECO:0000256" key="8">
    <source>
        <dbReference type="ARBA" id="ARBA00023212"/>
    </source>
</evidence>
<feature type="domain" description="WDR19 WD40 repeat" evidence="10">
    <location>
        <begin position="382"/>
        <end position="639"/>
    </location>
</feature>
<evidence type="ECO:0000256" key="4">
    <source>
        <dbReference type="ARBA" id="ARBA00022737"/>
    </source>
</evidence>
<dbReference type="GO" id="GO:0030991">
    <property type="term" value="C:intraciliary transport particle A"/>
    <property type="evidence" value="ECO:0007669"/>
    <property type="project" value="TreeGrafter"/>
</dbReference>
<evidence type="ECO:0008006" key="16">
    <source>
        <dbReference type="Google" id="ProtNLM"/>
    </source>
</evidence>
<dbReference type="SUPFAM" id="SSF50978">
    <property type="entry name" value="WD40 repeat-like"/>
    <property type="match status" value="1"/>
</dbReference>
<dbReference type="GO" id="GO:0060271">
    <property type="term" value="P:cilium assembly"/>
    <property type="evidence" value="ECO:0007669"/>
    <property type="project" value="TreeGrafter"/>
</dbReference>
<reference evidence="14" key="1">
    <citation type="submission" date="2022-04" db="EMBL/GenBank/DDBJ databases">
        <authorList>
            <person name="Xu L."/>
            <person name="Lv Z."/>
        </authorList>
    </citation>
    <scope>NUCLEOTIDE SEQUENCE</scope>
    <source>
        <strain evidence="14">LV_2022a</strain>
    </source>
</reference>
<evidence type="ECO:0000256" key="7">
    <source>
        <dbReference type="ARBA" id="ARBA00023069"/>
    </source>
</evidence>
<dbReference type="Gene3D" id="2.130.10.10">
    <property type="entry name" value="YVTN repeat-like/Quinoprotein amine dehydrogenase"/>
    <property type="match status" value="1"/>
</dbReference>
<dbReference type="InterPro" id="IPR057855">
    <property type="entry name" value="Beta-prop_WDR19_1st"/>
</dbReference>
<dbReference type="InterPro" id="IPR056170">
    <property type="entry name" value="Znf_IFT121-like"/>
</dbReference>
<dbReference type="InterPro" id="IPR036322">
    <property type="entry name" value="WD40_repeat_dom_sf"/>
</dbReference>
<evidence type="ECO:0000259" key="12">
    <source>
        <dbReference type="Pfam" id="PF23389"/>
    </source>
</evidence>
<evidence type="ECO:0000259" key="11">
    <source>
        <dbReference type="Pfam" id="PF23145"/>
    </source>
</evidence>
<dbReference type="SUPFAM" id="SSF69322">
    <property type="entry name" value="Tricorn protease domain 2"/>
    <property type="match status" value="1"/>
</dbReference>
<evidence type="ECO:0000256" key="9">
    <source>
        <dbReference type="ARBA" id="ARBA00023273"/>
    </source>
</evidence>
<protein>
    <recommendedName>
        <fullName evidence="16">WD repeat-containing protein 19</fullName>
    </recommendedName>
</protein>
<dbReference type="InterPro" id="IPR040379">
    <property type="entry name" value="WDR19/dyf-2"/>
</dbReference>
<dbReference type="InterPro" id="IPR001680">
    <property type="entry name" value="WD40_rpt"/>
</dbReference>
<evidence type="ECO:0000256" key="1">
    <source>
        <dbReference type="ARBA" id="ARBA00004120"/>
    </source>
</evidence>
<dbReference type="Pfam" id="PF15911">
    <property type="entry name" value="Beta-prop_WDR19_2nd"/>
    <property type="match status" value="1"/>
</dbReference>